<dbReference type="EMBL" id="CP047423">
    <property type="protein sequence ID" value="QPD02461.1"/>
    <property type="molecule type" value="Genomic_DNA"/>
</dbReference>
<evidence type="ECO:0000256" key="4">
    <source>
        <dbReference type="ARBA" id="ARBA00023237"/>
    </source>
</evidence>
<name>A0A7S8IXU1_9BACT</name>
<accession>A0A7S8IXU1</accession>
<comment type="similarity">
    <text evidence="6">Belongs to the Pal lipoprotein family.</text>
</comment>
<dbReference type="Proteomes" id="UP000593737">
    <property type="component" value="Chromosome"/>
</dbReference>
<dbReference type="SUPFAM" id="SSF103088">
    <property type="entry name" value="OmpA-like"/>
    <property type="match status" value="1"/>
</dbReference>
<dbReference type="Pfam" id="PF00691">
    <property type="entry name" value="OmpA"/>
    <property type="match status" value="1"/>
</dbReference>
<evidence type="ECO:0000256" key="1">
    <source>
        <dbReference type="ARBA" id="ARBA00022729"/>
    </source>
</evidence>
<sequence>MSPQVRRRFRTLVLWLTVVMIASGCSGRSIVTSAEDQEFQAGPPPAPVAEETKVLPPTKPEEPEMRVEEEPVVPVTPVQPSPLPVELPAELSDIYFDFDRYAIRADARSTLKRLAGLLTSELTPELVIEGHCDERGTSAYNLVLGERRAQAAKQYLEDHGMTASQIRVTSYGKERPFCTEHSEACWQSNRRVHFRKP</sequence>
<protein>
    <recommendedName>
        <fullName evidence="6">Peptidoglycan-associated lipoprotein</fullName>
        <shortName evidence="6">PAL</shortName>
    </recommendedName>
</protein>
<feature type="compositionally biased region" description="Basic and acidic residues" evidence="7">
    <location>
        <begin position="59"/>
        <end position="69"/>
    </location>
</feature>
<dbReference type="GO" id="GO:0009279">
    <property type="term" value="C:cell outer membrane"/>
    <property type="evidence" value="ECO:0007669"/>
    <property type="project" value="UniProtKB-SubCell"/>
</dbReference>
<reference evidence="9 10" key="1">
    <citation type="journal article" date="2020" name="ISME J.">
        <title>Enrichment and physiological characterization of a novel comammox Nitrospira indicates ammonium inhibition of complete nitrification.</title>
        <authorList>
            <person name="Sakoula D."/>
            <person name="Koch H."/>
            <person name="Frank J."/>
            <person name="Jetten M.S.M."/>
            <person name="van Kessel M.A.H.J."/>
            <person name="Lucker S."/>
        </authorList>
    </citation>
    <scope>NUCLEOTIDE SEQUENCE [LARGE SCALE GENOMIC DNA]</scope>
    <source>
        <strain evidence="9">Comreactor17</strain>
    </source>
</reference>
<dbReference type="InterPro" id="IPR006665">
    <property type="entry name" value="OmpA-like"/>
</dbReference>
<comment type="subcellular location">
    <subcellularLocation>
        <location evidence="6">Cell outer membrane</location>
        <topology evidence="6">Lipid-anchor</topology>
    </subcellularLocation>
</comment>
<dbReference type="InterPro" id="IPR006664">
    <property type="entry name" value="OMP_bac"/>
</dbReference>
<dbReference type="PRINTS" id="PR01021">
    <property type="entry name" value="OMPADOMAIN"/>
</dbReference>
<keyword evidence="5 6" id="KW-0449">Lipoprotein</keyword>
<dbReference type="PROSITE" id="PS51123">
    <property type="entry name" value="OMPA_2"/>
    <property type="match status" value="1"/>
</dbReference>
<dbReference type="PANTHER" id="PTHR30329:SF21">
    <property type="entry name" value="LIPOPROTEIN YIAD-RELATED"/>
    <property type="match status" value="1"/>
</dbReference>
<evidence type="ECO:0000256" key="3">
    <source>
        <dbReference type="ARBA" id="ARBA00023139"/>
    </source>
</evidence>
<dbReference type="PROSITE" id="PS51257">
    <property type="entry name" value="PROKAR_LIPOPROTEIN"/>
    <property type="match status" value="1"/>
</dbReference>
<feature type="domain" description="OmpA-like" evidence="8">
    <location>
        <begin position="83"/>
        <end position="197"/>
    </location>
</feature>
<dbReference type="InterPro" id="IPR036737">
    <property type="entry name" value="OmpA-like_sf"/>
</dbReference>
<evidence type="ECO:0000256" key="2">
    <source>
        <dbReference type="ARBA" id="ARBA00023136"/>
    </source>
</evidence>
<evidence type="ECO:0000313" key="10">
    <source>
        <dbReference type="Proteomes" id="UP000593737"/>
    </source>
</evidence>
<keyword evidence="1 6" id="KW-0732">Signal</keyword>
<dbReference type="PANTHER" id="PTHR30329">
    <property type="entry name" value="STATOR ELEMENT OF FLAGELLAR MOTOR COMPLEX"/>
    <property type="match status" value="1"/>
</dbReference>
<dbReference type="CDD" id="cd07185">
    <property type="entry name" value="OmpA_C-like"/>
    <property type="match status" value="1"/>
</dbReference>
<dbReference type="InterPro" id="IPR050330">
    <property type="entry name" value="Bact_OuterMem_StrucFunc"/>
</dbReference>
<gene>
    <name evidence="6" type="primary">pal</name>
    <name evidence="9" type="ORF">Nkreftii_000235</name>
</gene>
<evidence type="ECO:0000259" key="8">
    <source>
        <dbReference type="PROSITE" id="PS51123"/>
    </source>
</evidence>
<evidence type="ECO:0000313" key="9">
    <source>
        <dbReference type="EMBL" id="QPD02461.1"/>
    </source>
</evidence>
<keyword evidence="3 6" id="KW-0564">Palmitate</keyword>
<dbReference type="KEGG" id="nkf:Nkreftii_000235"/>
<organism evidence="9 10">
    <name type="scientific">Candidatus Nitrospira kreftii</name>
    <dbReference type="NCBI Taxonomy" id="2652173"/>
    <lineage>
        <taxon>Bacteria</taxon>
        <taxon>Pseudomonadati</taxon>
        <taxon>Nitrospirota</taxon>
        <taxon>Nitrospiria</taxon>
        <taxon>Nitrospirales</taxon>
        <taxon>Nitrospiraceae</taxon>
        <taxon>Nitrospira</taxon>
    </lineage>
</organism>
<dbReference type="InterPro" id="IPR039001">
    <property type="entry name" value="Pal"/>
</dbReference>
<dbReference type="Gene3D" id="3.30.1330.60">
    <property type="entry name" value="OmpA-like domain"/>
    <property type="match status" value="1"/>
</dbReference>
<keyword evidence="2 6" id="KW-0472">Membrane</keyword>
<proteinExistence type="inferred from homology"/>
<evidence type="ECO:0000256" key="6">
    <source>
        <dbReference type="HAMAP-Rule" id="MF_02204"/>
    </source>
</evidence>
<evidence type="ECO:0000256" key="7">
    <source>
        <dbReference type="SAM" id="MobiDB-lite"/>
    </source>
</evidence>
<feature type="region of interest" description="Disordered" evidence="7">
    <location>
        <begin position="36"/>
        <end position="77"/>
    </location>
</feature>
<keyword evidence="4 6" id="KW-0998">Cell outer membrane</keyword>
<dbReference type="HAMAP" id="MF_02204">
    <property type="entry name" value="Pal"/>
    <property type="match status" value="1"/>
</dbReference>
<dbReference type="AlphaFoldDB" id="A0A7S8IXU1"/>
<evidence type="ECO:0000256" key="5">
    <source>
        <dbReference type="ARBA" id="ARBA00023288"/>
    </source>
</evidence>
<dbReference type="GO" id="GO:0051301">
    <property type="term" value="P:cell division"/>
    <property type="evidence" value="ECO:0007669"/>
    <property type="project" value="InterPro"/>
</dbReference>